<sequence>MCPRMATINQTFFFLLHKTPCIQYEIVGLQQDKPNLSKNTNCKARAELQLTSRHK</sequence>
<reference evidence="1" key="2">
    <citation type="journal article" date="2015" name="Fish Shellfish Immunol.">
        <title>Early steps in the European eel (Anguilla anguilla)-Vibrio vulnificus interaction in the gills: Role of the RtxA13 toxin.</title>
        <authorList>
            <person name="Callol A."/>
            <person name="Pajuelo D."/>
            <person name="Ebbesson L."/>
            <person name="Teles M."/>
            <person name="MacKenzie S."/>
            <person name="Amaro C."/>
        </authorList>
    </citation>
    <scope>NUCLEOTIDE SEQUENCE</scope>
</reference>
<name>A0A0E9QEV8_ANGAN</name>
<dbReference type="EMBL" id="GBXM01093181">
    <property type="protein sequence ID" value="JAH15396.1"/>
    <property type="molecule type" value="Transcribed_RNA"/>
</dbReference>
<evidence type="ECO:0000313" key="1">
    <source>
        <dbReference type="EMBL" id="JAH15396.1"/>
    </source>
</evidence>
<accession>A0A0E9QEV8</accession>
<reference evidence="1" key="1">
    <citation type="submission" date="2014-11" db="EMBL/GenBank/DDBJ databases">
        <authorList>
            <person name="Amaro Gonzalez C."/>
        </authorList>
    </citation>
    <scope>NUCLEOTIDE SEQUENCE</scope>
</reference>
<protein>
    <submittedName>
        <fullName evidence="1">Uncharacterized protein</fullName>
    </submittedName>
</protein>
<organism evidence="1">
    <name type="scientific">Anguilla anguilla</name>
    <name type="common">European freshwater eel</name>
    <name type="synonym">Muraena anguilla</name>
    <dbReference type="NCBI Taxonomy" id="7936"/>
    <lineage>
        <taxon>Eukaryota</taxon>
        <taxon>Metazoa</taxon>
        <taxon>Chordata</taxon>
        <taxon>Craniata</taxon>
        <taxon>Vertebrata</taxon>
        <taxon>Euteleostomi</taxon>
        <taxon>Actinopterygii</taxon>
        <taxon>Neopterygii</taxon>
        <taxon>Teleostei</taxon>
        <taxon>Anguilliformes</taxon>
        <taxon>Anguillidae</taxon>
        <taxon>Anguilla</taxon>
    </lineage>
</organism>
<proteinExistence type="predicted"/>
<dbReference type="AlphaFoldDB" id="A0A0E9QEV8"/>